<dbReference type="AlphaFoldDB" id="G4ZDF1"/>
<organism evidence="4 5">
    <name type="scientific">Phytophthora sojae (strain P6497)</name>
    <name type="common">Soybean stem and root rot agent</name>
    <name type="synonym">Phytophthora megasperma f. sp. glycines</name>
    <dbReference type="NCBI Taxonomy" id="1094619"/>
    <lineage>
        <taxon>Eukaryota</taxon>
        <taxon>Sar</taxon>
        <taxon>Stramenopiles</taxon>
        <taxon>Oomycota</taxon>
        <taxon>Peronosporomycetes</taxon>
        <taxon>Peronosporales</taxon>
        <taxon>Peronosporaceae</taxon>
        <taxon>Phytophthora</taxon>
    </lineage>
</organism>
<feature type="chain" id="PRO_5003472078" description="PDZ domain-containing protein" evidence="2">
    <location>
        <begin position="20"/>
        <end position="595"/>
    </location>
</feature>
<evidence type="ECO:0000256" key="1">
    <source>
        <dbReference type="SAM" id="MobiDB-lite"/>
    </source>
</evidence>
<dbReference type="InterPro" id="IPR036034">
    <property type="entry name" value="PDZ_sf"/>
</dbReference>
<evidence type="ECO:0000256" key="2">
    <source>
        <dbReference type="SAM" id="SignalP"/>
    </source>
</evidence>
<evidence type="ECO:0000313" key="4">
    <source>
        <dbReference type="EMBL" id="EGZ17386.1"/>
    </source>
</evidence>
<dbReference type="OMA" id="CETDPMR"/>
<evidence type="ECO:0000259" key="3">
    <source>
        <dbReference type="PROSITE" id="PS50106"/>
    </source>
</evidence>
<dbReference type="InterPro" id="IPR046450">
    <property type="entry name" value="PA_dom_sf"/>
</dbReference>
<proteinExistence type="predicted"/>
<dbReference type="Gene3D" id="3.50.30.30">
    <property type="match status" value="1"/>
</dbReference>
<dbReference type="InParanoid" id="G4ZDF1"/>
<dbReference type="KEGG" id="psoj:PHYSODRAFT_503966"/>
<reference evidence="4 5" key="1">
    <citation type="journal article" date="2006" name="Science">
        <title>Phytophthora genome sequences uncover evolutionary origins and mechanisms of pathogenesis.</title>
        <authorList>
            <person name="Tyler B.M."/>
            <person name="Tripathy S."/>
            <person name="Zhang X."/>
            <person name="Dehal P."/>
            <person name="Jiang R.H."/>
            <person name="Aerts A."/>
            <person name="Arredondo F.D."/>
            <person name="Baxter L."/>
            <person name="Bensasson D."/>
            <person name="Beynon J.L."/>
            <person name="Chapman J."/>
            <person name="Damasceno C.M."/>
            <person name="Dorrance A.E."/>
            <person name="Dou D."/>
            <person name="Dickerman A.W."/>
            <person name="Dubchak I.L."/>
            <person name="Garbelotto M."/>
            <person name="Gijzen M."/>
            <person name="Gordon S.G."/>
            <person name="Govers F."/>
            <person name="Grunwald N.J."/>
            <person name="Huang W."/>
            <person name="Ivors K.L."/>
            <person name="Jones R.W."/>
            <person name="Kamoun S."/>
            <person name="Krampis K."/>
            <person name="Lamour K.H."/>
            <person name="Lee M.K."/>
            <person name="McDonald W.H."/>
            <person name="Medina M."/>
            <person name="Meijer H.J."/>
            <person name="Nordberg E.K."/>
            <person name="Maclean D.J."/>
            <person name="Ospina-Giraldo M.D."/>
            <person name="Morris P.F."/>
            <person name="Phuntumart V."/>
            <person name="Putnam N.H."/>
            <person name="Rash S."/>
            <person name="Rose J.K."/>
            <person name="Sakihama Y."/>
            <person name="Salamov A.A."/>
            <person name="Savidor A."/>
            <person name="Scheuring C.F."/>
            <person name="Smith B.M."/>
            <person name="Sobral B.W."/>
            <person name="Terry A."/>
            <person name="Torto-Alalibo T.A."/>
            <person name="Win J."/>
            <person name="Xu Z."/>
            <person name="Zhang H."/>
            <person name="Grigoriev I.V."/>
            <person name="Rokhsar D.S."/>
            <person name="Boore J.L."/>
        </authorList>
    </citation>
    <scope>NUCLEOTIDE SEQUENCE [LARGE SCALE GENOMIC DNA]</scope>
    <source>
        <strain evidence="4 5">P6497</strain>
    </source>
</reference>
<feature type="signal peptide" evidence="2">
    <location>
        <begin position="1"/>
        <end position="19"/>
    </location>
</feature>
<dbReference type="SMR" id="G4ZDF1"/>
<dbReference type="EMBL" id="JH159154">
    <property type="protein sequence ID" value="EGZ17386.1"/>
    <property type="molecule type" value="Genomic_DNA"/>
</dbReference>
<dbReference type="SUPFAM" id="SSF50156">
    <property type="entry name" value="PDZ domain-like"/>
    <property type="match status" value="1"/>
</dbReference>
<dbReference type="InterPro" id="IPR001478">
    <property type="entry name" value="PDZ"/>
</dbReference>
<keyword evidence="2" id="KW-0732">Signal</keyword>
<keyword evidence="5" id="KW-1185">Reference proteome</keyword>
<protein>
    <recommendedName>
        <fullName evidence="3">PDZ domain-containing protein</fullName>
    </recommendedName>
</protein>
<feature type="compositionally biased region" description="Basic and acidic residues" evidence="1">
    <location>
        <begin position="575"/>
        <end position="595"/>
    </location>
</feature>
<dbReference type="InterPro" id="IPR003137">
    <property type="entry name" value="PA_domain"/>
</dbReference>
<dbReference type="GeneID" id="20658297"/>
<dbReference type="Pfam" id="PF02225">
    <property type="entry name" value="PA"/>
    <property type="match status" value="1"/>
</dbReference>
<dbReference type="PROSITE" id="PS50106">
    <property type="entry name" value="PDZ"/>
    <property type="match status" value="1"/>
</dbReference>
<name>G4ZDF1_PHYSP</name>
<dbReference type="RefSeq" id="XP_009526444.1">
    <property type="nucleotide sequence ID" value="XM_009528149.1"/>
</dbReference>
<gene>
    <name evidence="4" type="ORF">PHYSODRAFT_503966</name>
</gene>
<dbReference type="Gene3D" id="2.30.42.10">
    <property type="match status" value="1"/>
</dbReference>
<dbReference type="Proteomes" id="UP000002640">
    <property type="component" value="Unassembled WGS sequence"/>
</dbReference>
<evidence type="ECO:0000313" key="5">
    <source>
        <dbReference type="Proteomes" id="UP000002640"/>
    </source>
</evidence>
<feature type="region of interest" description="Disordered" evidence="1">
    <location>
        <begin position="574"/>
        <end position="595"/>
    </location>
</feature>
<feature type="domain" description="PDZ" evidence="3">
    <location>
        <begin position="38"/>
        <end position="120"/>
    </location>
</feature>
<dbReference type="SUPFAM" id="SSF52025">
    <property type="entry name" value="PA domain"/>
    <property type="match status" value="1"/>
</dbReference>
<accession>G4ZDF1</accession>
<sequence length="595" mass="64676">MAQWCRLLPLLLAAASVVADVSSADTVVANKCSLEAQQFSVVVATSAPLGLRLSDKLEVLEFVADSEGRGRAVEASGLAEIGDRLIAVNDVSLEGVALQKAVGELQAAALPRTLRFQTHDGRCIQPPPTAIKESVIEAATASAFTYDPSNEETFDYVVASVGDKTTELKLYAVLSSDGSPPSCAFRELVLARPFDGCSPLSINVTDKYVLVPSVFGCPMHQKAAIADEAGAKGVVFVQRVGEKPMRVRIPPASSLPHPINIPLVMVSTDSGARLLEQMVAVRPGESQQLRFVFSAACAVDRFAVHPGESDPLRRSAAFLIEDASAGFLSISVATSAETELVADTYEFIKPADYSATGSSTGVNLPIGRHDLIFPDPQASNPCETDPMRISQNARLRQGITTDTFIAVRLRDPKSSRGCSLVRQLAFFDSIRPAGIIMGDQRFPHAASSLAAAVAVQQTSIPVVFISMSAFRTIRRKLKEIQDNAEINDGEDSNTHIHVEFSGENALEHQWKELASLAVESNWPTSEAARDRLFHRMLKDQTTLDDHDLQLSLVKNERYEALVAAYWNAQRYYNTRTDDGSKSDQEERGSEREDER</sequence>